<keyword evidence="3" id="KW-0285">Flavoprotein</keyword>
<evidence type="ECO:0000313" key="8">
    <source>
        <dbReference type="Proteomes" id="UP001164693"/>
    </source>
</evidence>
<protein>
    <submittedName>
        <fullName evidence="7">NAD(P)H-quinone dehydrogenase</fullName>
    </submittedName>
</protein>
<dbReference type="Gene3D" id="3.50.50.60">
    <property type="entry name" value="FAD/NAD(P)-binding domain"/>
    <property type="match status" value="2"/>
</dbReference>
<dbReference type="PANTHER" id="PTHR43014:SF1">
    <property type="entry name" value="NAD(P)H DEHYDROGENASE (QUINONE)"/>
    <property type="match status" value="1"/>
</dbReference>
<dbReference type="InterPro" id="IPR016156">
    <property type="entry name" value="FAD/NAD-linked_Rdtase_dimer_sf"/>
</dbReference>
<keyword evidence="8" id="KW-1185">Reference proteome</keyword>
<sequence>MTRIVILGGGPAGYESALVAAQLGAEVTVIGVGGGPPGNGGVAAGGGLGGSCVLTDCVPSKTLIATSDRVTAFRDAPRVGVGGAVSAEVHVDLRQVNARIKALALQQSEDITERLLHEKVTVLAGAGRFAAEQPPRAHRVEVLDYSGRIIETVEADVVLLATGGTPRVLPTAVPDGERILSWRDVYELTELPEHLIVVGSGVTGAEFASGYCELGVPVTLVSSRDRVLPGEDPDAAEVIEQVFTSRGGTLIKRARASAVRRSDDGVLVELLDGRVVHGSHALMCVGSVPNTPDLGLEHVGVELNADGYIGVDRVSRTNIPSIYAAGDCTGVLLLASVAGMQGRIAMWHALGEAVAPLRLKTVAANIFTHPEIATVGIGYEAITSGAVPARSITLPLATNARAKMQGHSDGFVKVYCRPATGVVVGAVIVAPNASELIFPMALAVQRGLTVADVAGTIGVYPALSGSLAEAARRLMLHDDLD</sequence>
<dbReference type="PANTHER" id="PTHR43014">
    <property type="entry name" value="MERCURIC REDUCTASE"/>
    <property type="match status" value="1"/>
</dbReference>
<dbReference type="InterPro" id="IPR004099">
    <property type="entry name" value="Pyr_nucl-diS_OxRdtase_dimer"/>
</dbReference>
<dbReference type="EMBL" id="CP097463">
    <property type="protein sequence ID" value="WAX58692.1"/>
    <property type="molecule type" value="Genomic_DNA"/>
</dbReference>
<keyword evidence="4" id="KW-0274">FAD</keyword>
<dbReference type="RefSeq" id="WP_269445236.1">
    <property type="nucleotide sequence ID" value="NZ_CP097463.1"/>
</dbReference>
<dbReference type="Pfam" id="PF02852">
    <property type="entry name" value="Pyr_redox_dim"/>
    <property type="match status" value="1"/>
</dbReference>
<gene>
    <name evidence="7" type="ORF">M6B22_07995</name>
</gene>
<dbReference type="Proteomes" id="UP001164693">
    <property type="component" value="Chromosome"/>
</dbReference>
<dbReference type="InterPro" id="IPR001100">
    <property type="entry name" value="Pyr_nuc-diS_OxRdtase"/>
</dbReference>
<dbReference type="PIRSF" id="PIRSF000350">
    <property type="entry name" value="Mercury_reductase_MerA"/>
    <property type="match status" value="1"/>
</dbReference>
<evidence type="ECO:0000256" key="4">
    <source>
        <dbReference type="ARBA" id="ARBA00022827"/>
    </source>
</evidence>
<organism evidence="7 8">
    <name type="scientific">Jatrophihabitans cynanchi</name>
    <dbReference type="NCBI Taxonomy" id="2944128"/>
    <lineage>
        <taxon>Bacteria</taxon>
        <taxon>Bacillati</taxon>
        <taxon>Actinomycetota</taxon>
        <taxon>Actinomycetes</taxon>
        <taxon>Jatrophihabitantales</taxon>
        <taxon>Jatrophihabitantaceae</taxon>
        <taxon>Jatrophihabitans</taxon>
    </lineage>
</organism>
<dbReference type="PRINTS" id="PR00411">
    <property type="entry name" value="PNDRDTASEI"/>
</dbReference>
<dbReference type="NCBIfam" id="NF005883">
    <property type="entry name" value="PRK07845.1"/>
    <property type="match status" value="1"/>
</dbReference>
<comment type="similarity">
    <text evidence="2">Belongs to the class-I pyridine nucleotide-disulfide oxidoreductase family.</text>
</comment>
<dbReference type="PRINTS" id="PR00368">
    <property type="entry name" value="FADPNR"/>
</dbReference>
<dbReference type="Pfam" id="PF07992">
    <property type="entry name" value="Pyr_redox_2"/>
    <property type="match status" value="1"/>
</dbReference>
<evidence type="ECO:0000256" key="3">
    <source>
        <dbReference type="ARBA" id="ARBA00022630"/>
    </source>
</evidence>
<evidence type="ECO:0000313" key="7">
    <source>
        <dbReference type="EMBL" id="WAX58692.1"/>
    </source>
</evidence>
<name>A0ABY7K1J2_9ACTN</name>
<feature type="domain" description="Pyridine nucleotide-disulphide oxidoreductase dimerisation" evidence="5">
    <location>
        <begin position="363"/>
        <end position="470"/>
    </location>
</feature>
<comment type="cofactor">
    <cofactor evidence="1">
        <name>FAD</name>
        <dbReference type="ChEBI" id="CHEBI:57692"/>
    </cofactor>
</comment>
<evidence type="ECO:0000259" key="6">
    <source>
        <dbReference type="Pfam" id="PF07992"/>
    </source>
</evidence>
<proteinExistence type="inferred from homology"/>
<dbReference type="Gene3D" id="3.30.390.30">
    <property type="match status" value="1"/>
</dbReference>
<feature type="domain" description="FAD/NAD(P)-binding" evidence="6">
    <location>
        <begin position="3"/>
        <end position="342"/>
    </location>
</feature>
<accession>A0ABY7K1J2</accession>
<reference evidence="7" key="1">
    <citation type="submission" date="2022-05" db="EMBL/GenBank/DDBJ databases">
        <title>Jatrophihabitans sp. SB3-54 whole genome sequence.</title>
        <authorList>
            <person name="Suh M.K."/>
            <person name="Eom M.K."/>
            <person name="Kim J.S."/>
            <person name="Kim H.S."/>
            <person name="Do H.E."/>
            <person name="Shin Y.K."/>
            <person name="Lee J.-S."/>
        </authorList>
    </citation>
    <scope>NUCLEOTIDE SEQUENCE</scope>
    <source>
        <strain evidence="7">SB3-54</strain>
    </source>
</reference>
<evidence type="ECO:0000256" key="2">
    <source>
        <dbReference type="ARBA" id="ARBA00007532"/>
    </source>
</evidence>
<dbReference type="SUPFAM" id="SSF55424">
    <property type="entry name" value="FAD/NAD-linked reductases, dimerisation (C-terminal) domain"/>
    <property type="match status" value="1"/>
</dbReference>
<evidence type="ECO:0000259" key="5">
    <source>
        <dbReference type="Pfam" id="PF02852"/>
    </source>
</evidence>
<evidence type="ECO:0000256" key="1">
    <source>
        <dbReference type="ARBA" id="ARBA00001974"/>
    </source>
</evidence>
<dbReference type="InterPro" id="IPR023753">
    <property type="entry name" value="FAD/NAD-binding_dom"/>
</dbReference>
<dbReference type="InterPro" id="IPR036188">
    <property type="entry name" value="FAD/NAD-bd_sf"/>
</dbReference>
<dbReference type="SUPFAM" id="SSF51905">
    <property type="entry name" value="FAD/NAD(P)-binding domain"/>
    <property type="match status" value="1"/>
</dbReference>